<gene>
    <name evidence="4" type="ORF">BP5553_05414</name>
</gene>
<evidence type="ECO:0000313" key="4">
    <source>
        <dbReference type="EMBL" id="RDL37981.1"/>
    </source>
</evidence>
<evidence type="ECO:0000313" key="5">
    <source>
        <dbReference type="Proteomes" id="UP000254866"/>
    </source>
</evidence>
<organism evidence="4 5">
    <name type="scientific">Venustampulla echinocandica</name>
    <dbReference type="NCBI Taxonomy" id="2656787"/>
    <lineage>
        <taxon>Eukaryota</taxon>
        <taxon>Fungi</taxon>
        <taxon>Dikarya</taxon>
        <taxon>Ascomycota</taxon>
        <taxon>Pezizomycotina</taxon>
        <taxon>Leotiomycetes</taxon>
        <taxon>Helotiales</taxon>
        <taxon>Pleuroascaceae</taxon>
        <taxon>Venustampulla</taxon>
    </lineage>
</organism>
<keyword evidence="2" id="KW-0521">NADP</keyword>
<dbReference type="PRINTS" id="PR00081">
    <property type="entry name" value="GDHRDH"/>
</dbReference>
<dbReference type="InterPro" id="IPR002347">
    <property type="entry name" value="SDR_fam"/>
</dbReference>
<dbReference type="SUPFAM" id="SSF51735">
    <property type="entry name" value="NAD(P)-binding Rossmann-fold domains"/>
    <property type="match status" value="1"/>
</dbReference>
<keyword evidence="3" id="KW-0560">Oxidoreductase</keyword>
<keyword evidence="5" id="KW-1185">Reference proteome</keyword>
<dbReference type="Gene3D" id="3.40.50.720">
    <property type="entry name" value="NAD(P)-binding Rossmann-like Domain"/>
    <property type="match status" value="1"/>
</dbReference>
<dbReference type="STRING" id="2656787.A0A370TR39"/>
<dbReference type="OrthoDB" id="191139at2759"/>
<dbReference type="Pfam" id="PF00106">
    <property type="entry name" value="adh_short"/>
    <property type="match status" value="1"/>
</dbReference>
<reference evidence="4 5" key="1">
    <citation type="journal article" date="2018" name="IMA Fungus">
        <title>IMA Genome-F 9: Draft genome sequence of Annulohypoxylon stygium, Aspergillus mulundensis, Berkeleyomyces basicola (syn. Thielaviopsis basicola), Ceratocystis smalleyi, two Cercospora beticola strains, Coleophoma cylindrospora, Fusarium fracticaudum, Phialophora cf. hyalina, and Morchella septimelata.</title>
        <authorList>
            <person name="Wingfield B.D."/>
            <person name="Bills G.F."/>
            <person name="Dong Y."/>
            <person name="Huang W."/>
            <person name="Nel W.J."/>
            <person name="Swalarsk-Parry B.S."/>
            <person name="Vaghefi N."/>
            <person name="Wilken P.M."/>
            <person name="An Z."/>
            <person name="de Beer Z.W."/>
            <person name="De Vos L."/>
            <person name="Chen L."/>
            <person name="Duong T.A."/>
            <person name="Gao Y."/>
            <person name="Hammerbacher A."/>
            <person name="Kikkert J.R."/>
            <person name="Li Y."/>
            <person name="Li H."/>
            <person name="Li K."/>
            <person name="Li Q."/>
            <person name="Liu X."/>
            <person name="Ma X."/>
            <person name="Naidoo K."/>
            <person name="Pethybridge S.J."/>
            <person name="Sun J."/>
            <person name="Steenkamp E.T."/>
            <person name="van der Nest M.A."/>
            <person name="van Wyk S."/>
            <person name="Wingfield M.J."/>
            <person name="Xiong C."/>
            <person name="Yue Q."/>
            <person name="Zhang X."/>
        </authorList>
    </citation>
    <scope>NUCLEOTIDE SEQUENCE [LARGE SCALE GENOMIC DNA]</scope>
    <source>
        <strain evidence="4 5">BP 5553</strain>
    </source>
</reference>
<dbReference type="EMBL" id="NPIC01000003">
    <property type="protein sequence ID" value="RDL37981.1"/>
    <property type="molecule type" value="Genomic_DNA"/>
</dbReference>
<dbReference type="Proteomes" id="UP000254866">
    <property type="component" value="Unassembled WGS sequence"/>
</dbReference>
<dbReference type="PANTHER" id="PTHR24320">
    <property type="entry name" value="RETINOL DEHYDROGENASE"/>
    <property type="match status" value="1"/>
</dbReference>
<dbReference type="RefSeq" id="XP_031870637.1">
    <property type="nucleotide sequence ID" value="XM_032014037.1"/>
</dbReference>
<evidence type="ECO:0000256" key="3">
    <source>
        <dbReference type="ARBA" id="ARBA00023002"/>
    </source>
</evidence>
<dbReference type="PANTHER" id="PTHR24320:SF282">
    <property type="entry name" value="WW DOMAIN-CONTAINING OXIDOREDUCTASE"/>
    <property type="match status" value="1"/>
</dbReference>
<comment type="caution">
    <text evidence="4">The sequence shown here is derived from an EMBL/GenBank/DDBJ whole genome shotgun (WGS) entry which is preliminary data.</text>
</comment>
<dbReference type="GO" id="GO:0016491">
    <property type="term" value="F:oxidoreductase activity"/>
    <property type="evidence" value="ECO:0007669"/>
    <property type="project" value="UniProtKB-KW"/>
</dbReference>
<protein>
    <submittedName>
        <fullName evidence="4">NAD(P)-binding Rossmann-fold containing protein</fullName>
    </submittedName>
</protein>
<name>A0A370TR39_9HELO</name>
<comment type="similarity">
    <text evidence="1">Belongs to the short-chain dehydrogenases/reductases (SDR) family.</text>
</comment>
<evidence type="ECO:0000256" key="2">
    <source>
        <dbReference type="ARBA" id="ARBA00022857"/>
    </source>
</evidence>
<dbReference type="AlphaFoldDB" id="A0A370TR39"/>
<proteinExistence type="inferred from homology"/>
<sequence>MLASLFTQSSVSFDPETDIPDLSGKVIAITGGNAGLGKETVLRLASHNPSHIYILARNLTSTQEAITGIQTLIGPSCAPITPIKCDLADLDSVKAAAKDLQSKTSRLDILFLNAGIMLVAPGLTAQGYEIQFGTNHMGHFLLAQLLLPVLRSTASSFPDADVRVVVLSSLGMYATIVGGYWGGGIDFDSLKQAGSSFVLANCFRYGQAKLANALFAKEMQKRYGGDGITCISVHPGVITTGLWKHFFGFAKNWGIGGSWISGWGKYIPVVGPRSVEEGAVNQLWAAVGKRNELPGGEFCVPVGVQGAGMPASSDIELAGRLWEWSAKEVAGYMP</sequence>
<dbReference type="InterPro" id="IPR036291">
    <property type="entry name" value="NAD(P)-bd_dom_sf"/>
</dbReference>
<accession>A0A370TR39</accession>
<dbReference type="GeneID" id="43598263"/>
<evidence type="ECO:0000256" key="1">
    <source>
        <dbReference type="ARBA" id="ARBA00006484"/>
    </source>
</evidence>